<evidence type="ECO:0000259" key="2">
    <source>
        <dbReference type="SMART" id="SM00470"/>
    </source>
</evidence>
<sequence length="127" mass="14334">MCSNWQGDQGIESDKDNKHEKIAVIPLNQLKDFKNHPFKVELNTELFELMQSIEKEGMIVPILARPNLEGEGFEIISGHRRKAACEWAGIADVPVVIRNLDNEQAVIAMVDSNLQRENIKPSEKALV</sequence>
<reference evidence="3 4" key="1">
    <citation type="submission" date="2020-03" db="EMBL/GenBank/DDBJ databases">
        <title>Genome Sequence of industrial isolate, B5A.</title>
        <authorList>
            <person name="Sharma S."/>
            <person name="Patil P.B."/>
            <person name="Korpole S."/>
        </authorList>
    </citation>
    <scope>NUCLEOTIDE SEQUENCE [LARGE SCALE GENOMIC DNA]</scope>
    <source>
        <strain evidence="3 4">PI-S10-B5A</strain>
    </source>
</reference>
<comment type="similarity">
    <text evidence="1">Belongs to the ParB family.</text>
</comment>
<accession>A0ABX1VQ39</accession>
<gene>
    <name evidence="3" type="ORF">G9470_11915</name>
</gene>
<dbReference type="InterPro" id="IPR003115">
    <property type="entry name" value="ParB_N"/>
</dbReference>
<dbReference type="EMBL" id="JAAOXG010000020">
    <property type="protein sequence ID" value="NNJ30491.1"/>
    <property type="molecule type" value="Genomic_DNA"/>
</dbReference>
<dbReference type="SMART" id="SM00470">
    <property type="entry name" value="ParB"/>
    <property type="match status" value="1"/>
</dbReference>
<feature type="domain" description="ParB-like N-terminal" evidence="2">
    <location>
        <begin position="23"/>
        <end position="114"/>
    </location>
</feature>
<dbReference type="NCBIfam" id="TIGR00180">
    <property type="entry name" value="parB_part"/>
    <property type="match status" value="1"/>
</dbReference>
<keyword evidence="4" id="KW-1185">Reference proteome</keyword>
<dbReference type="InterPro" id="IPR004437">
    <property type="entry name" value="ParB/RepB/Spo0J"/>
</dbReference>
<proteinExistence type="inferred from homology"/>
<dbReference type="Gene3D" id="3.90.1530.10">
    <property type="entry name" value="Conserved hypothetical protein from pyrococcus furiosus pfu- 392566-001, ParB domain"/>
    <property type="match status" value="1"/>
</dbReference>
<dbReference type="Pfam" id="PF02195">
    <property type="entry name" value="ParB_N"/>
    <property type="match status" value="1"/>
</dbReference>
<dbReference type="InterPro" id="IPR050336">
    <property type="entry name" value="Chromosome_partition/occlusion"/>
</dbReference>
<name>A0ABX1VQ39_9FIRM</name>
<dbReference type="Proteomes" id="UP000539052">
    <property type="component" value="Unassembled WGS sequence"/>
</dbReference>
<dbReference type="SUPFAM" id="SSF110849">
    <property type="entry name" value="ParB/Sulfiredoxin"/>
    <property type="match status" value="1"/>
</dbReference>
<protein>
    <submittedName>
        <fullName evidence="3">ParB/RepB/Spo0J family partition protein</fullName>
    </submittedName>
</protein>
<evidence type="ECO:0000256" key="1">
    <source>
        <dbReference type="ARBA" id="ARBA00006295"/>
    </source>
</evidence>
<dbReference type="InterPro" id="IPR036086">
    <property type="entry name" value="ParB/Sulfiredoxin_sf"/>
</dbReference>
<comment type="caution">
    <text evidence="3">The sequence shown here is derived from an EMBL/GenBank/DDBJ whole genome shotgun (WGS) entry which is preliminary data.</text>
</comment>
<evidence type="ECO:0000313" key="4">
    <source>
        <dbReference type="Proteomes" id="UP000539052"/>
    </source>
</evidence>
<dbReference type="PANTHER" id="PTHR33375">
    <property type="entry name" value="CHROMOSOME-PARTITIONING PROTEIN PARB-RELATED"/>
    <property type="match status" value="1"/>
</dbReference>
<evidence type="ECO:0000313" key="3">
    <source>
        <dbReference type="EMBL" id="NNJ30491.1"/>
    </source>
</evidence>
<dbReference type="CDD" id="cd16407">
    <property type="entry name" value="ParB_N_like"/>
    <property type="match status" value="1"/>
</dbReference>
<dbReference type="PANTHER" id="PTHR33375:SF1">
    <property type="entry name" value="CHROMOSOME-PARTITIONING PROTEIN PARB-RELATED"/>
    <property type="match status" value="1"/>
</dbReference>
<organism evidence="3 4">
    <name type="scientific">Lacrimispora defluvii</name>
    <dbReference type="NCBI Taxonomy" id="2719233"/>
    <lineage>
        <taxon>Bacteria</taxon>
        <taxon>Bacillati</taxon>
        <taxon>Bacillota</taxon>
        <taxon>Clostridia</taxon>
        <taxon>Lachnospirales</taxon>
        <taxon>Lachnospiraceae</taxon>
        <taxon>Lacrimispora</taxon>
    </lineage>
</organism>